<dbReference type="EMBL" id="VSRR010009766">
    <property type="protein sequence ID" value="MPC50853.1"/>
    <property type="molecule type" value="Genomic_DNA"/>
</dbReference>
<proteinExistence type="predicted"/>
<keyword evidence="2" id="KW-1185">Reference proteome</keyword>
<evidence type="ECO:0000313" key="1">
    <source>
        <dbReference type="EMBL" id="MPC50853.1"/>
    </source>
</evidence>
<dbReference type="AlphaFoldDB" id="A0A5B7G0N9"/>
<name>A0A5B7G0N9_PORTR</name>
<accession>A0A5B7G0N9</accession>
<reference evidence="1 2" key="1">
    <citation type="submission" date="2019-05" db="EMBL/GenBank/DDBJ databases">
        <title>Another draft genome of Portunus trituberculatus and its Hox gene families provides insights of decapod evolution.</title>
        <authorList>
            <person name="Jeong J.-H."/>
            <person name="Song I."/>
            <person name="Kim S."/>
            <person name="Choi T."/>
            <person name="Kim D."/>
            <person name="Ryu S."/>
            <person name="Kim W."/>
        </authorList>
    </citation>
    <scope>NUCLEOTIDE SEQUENCE [LARGE SCALE GENOMIC DNA]</scope>
    <source>
        <tissue evidence="1">Muscle</tissue>
    </source>
</reference>
<dbReference type="Proteomes" id="UP000324222">
    <property type="component" value="Unassembled WGS sequence"/>
</dbReference>
<sequence length="191" mass="20937">MKSLGGTLGRRRGAAHGLLWRQRGSLWLYQSGVFFRLVLLFVLGMCPHVSLQVTLVAGVVATQAADELLDTGVHGEVPLEQRLAAEHVAAHGAHVAVTMQGTRMCSHVSFVEETLAAALQLYGRRLVHGLNVALQVVLSVRHVATKGTHYKAAALLAAPLATLRVLQYRHTARCLSCRTLTSEHFRWRRAH</sequence>
<comment type="caution">
    <text evidence="1">The sequence shown here is derived from an EMBL/GenBank/DDBJ whole genome shotgun (WGS) entry which is preliminary data.</text>
</comment>
<evidence type="ECO:0000313" key="2">
    <source>
        <dbReference type="Proteomes" id="UP000324222"/>
    </source>
</evidence>
<gene>
    <name evidence="1" type="ORF">E2C01_044686</name>
</gene>
<protein>
    <submittedName>
        <fullName evidence="1">Uncharacterized protein</fullName>
    </submittedName>
</protein>
<organism evidence="1 2">
    <name type="scientific">Portunus trituberculatus</name>
    <name type="common">Swimming crab</name>
    <name type="synonym">Neptunus trituberculatus</name>
    <dbReference type="NCBI Taxonomy" id="210409"/>
    <lineage>
        <taxon>Eukaryota</taxon>
        <taxon>Metazoa</taxon>
        <taxon>Ecdysozoa</taxon>
        <taxon>Arthropoda</taxon>
        <taxon>Crustacea</taxon>
        <taxon>Multicrustacea</taxon>
        <taxon>Malacostraca</taxon>
        <taxon>Eumalacostraca</taxon>
        <taxon>Eucarida</taxon>
        <taxon>Decapoda</taxon>
        <taxon>Pleocyemata</taxon>
        <taxon>Brachyura</taxon>
        <taxon>Eubrachyura</taxon>
        <taxon>Portunoidea</taxon>
        <taxon>Portunidae</taxon>
        <taxon>Portuninae</taxon>
        <taxon>Portunus</taxon>
    </lineage>
</organism>